<name>A0ACB7Z4M5_9ERIC</name>
<dbReference type="EMBL" id="CM037154">
    <property type="protein sequence ID" value="KAH7859917.1"/>
    <property type="molecule type" value="Genomic_DNA"/>
</dbReference>
<gene>
    <name evidence="1" type="ORF">Vadar_007100</name>
</gene>
<organism evidence="1 2">
    <name type="scientific">Vaccinium darrowii</name>
    <dbReference type="NCBI Taxonomy" id="229202"/>
    <lineage>
        <taxon>Eukaryota</taxon>
        <taxon>Viridiplantae</taxon>
        <taxon>Streptophyta</taxon>
        <taxon>Embryophyta</taxon>
        <taxon>Tracheophyta</taxon>
        <taxon>Spermatophyta</taxon>
        <taxon>Magnoliopsida</taxon>
        <taxon>eudicotyledons</taxon>
        <taxon>Gunneridae</taxon>
        <taxon>Pentapetalae</taxon>
        <taxon>asterids</taxon>
        <taxon>Ericales</taxon>
        <taxon>Ericaceae</taxon>
        <taxon>Vaccinioideae</taxon>
        <taxon>Vaccinieae</taxon>
        <taxon>Vaccinium</taxon>
    </lineage>
</organism>
<dbReference type="Proteomes" id="UP000828048">
    <property type="component" value="Chromosome 4"/>
</dbReference>
<comment type="caution">
    <text evidence="1">The sequence shown here is derived from an EMBL/GenBank/DDBJ whole genome shotgun (WGS) entry which is preliminary data.</text>
</comment>
<evidence type="ECO:0000313" key="1">
    <source>
        <dbReference type="EMBL" id="KAH7859917.1"/>
    </source>
</evidence>
<keyword evidence="2" id="KW-1185">Reference proteome</keyword>
<reference evidence="1 2" key="1">
    <citation type="journal article" date="2021" name="Hortic Res">
        <title>High-quality reference genome and annotation aids understanding of berry development for evergreen blueberry (Vaccinium darrowii).</title>
        <authorList>
            <person name="Yu J."/>
            <person name="Hulse-Kemp A.M."/>
            <person name="Babiker E."/>
            <person name="Staton M."/>
        </authorList>
    </citation>
    <scope>NUCLEOTIDE SEQUENCE [LARGE SCALE GENOMIC DNA]</scope>
    <source>
        <strain evidence="2">cv. NJ 8807/NJ 8810</strain>
        <tissue evidence="1">Young leaf</tissue>
    </source>
</reference>
<evidence type="ECO:0000313" key="2">
    <source>
        <dbReference type="Proteomes" id="UP000828048"/>
    </source>
</evidence>
<proteinExistence type="predicted"/>
<protein>
    <submittedName>
        <fullName evidence="1">Uncharacterized protein</fullName>
    </submittedName>
</protein>
<accession>A0ACB7Z4M5</accession>
<sequence length="127" mass="13639">MRSLCKPSNPNQKIGILYEDDGKTSLSFKNKKIGGGKYPSLSQDPKDSTIVHITLAGSTGALPHDVEKSIKDTKSKTPVSLSLTIDVSVKMKSFVPKSHELTVTCDFKVSTLGPGTKILSQKCAANF</sequence>